<dbReference type="Gene3D" id="1.25.40.20">
    <property type="entry name" value="Ankyrin repeat-containing domain"/>
    <property type="match status" value="4"/>
</dbReference>
<evidence type="ECO:0000256" key="1">
    <source>
        <dbReference type="ARBA" id="ARBA00022737"/>
    </source>
</evidence>
<evidence type="ECO:0008006" key="6">
    <source>
        <dbReference type="Google" id="ProtNLM"/>
    </source>
</evidence>
<name>A0ABY0H7F2_9PEZI</name>
<evidence type="ECO:0000313" key="5">
    <source>
        <dbReference type="Proteomes" id="UP000294003"/>
    </source>
</evidence>
<dbReference type="Pfam" id="PF13637">
    <property type="entry name" value="Ank_4"/>
    <property type="match status" value="2"/>
</dbReference>
<accession>A0ABY0H7F2</accession>
<feature type="repeat" description="ANK" evidence="3">
    <location>
        <begin position="48"/>
        <end position="74"/>
    </location>
</feature>
<protein>
    <recommendedName>
        <fullName evidence="6">Heterokaryon incompatibility domain-containing protein</fullName>
    </recommendedName>
</protein>
<dbReference type="Proteomes" id="UP000294003">
    <property type="component" value="Unassembled WGS sequence"/>
</dbReference>
<dbReference type="Pfam" id="PF12796">
    <property type="entry name" value="Ank_2"/>
    <property type="match status" value="2"/>
</dbReference>
<sequence length="692" mass="77270">MPPMERADASDANNNGWTTLDVAARNGDVAVVKLLLDKGTDPNVANNDGWTPLNLAAKNGHDEAVRLLLDKNADAIVKLFLDNGIDTNVANNKGWTPLYLTIINVHVEVVKLLLNRNADANIATRNGWTPLHVAVSNGHVEVVKLLLQGSANVDQQDARYGQTALIYAARGVHQAVVELLLEYAANPNLSDNIGRTPLSFAAQHGNKEALIALLSNECTIPDAKGHYGSTPLSIASRNSCTEIVELLLATDSVDVASRDRFGWTPLQWARRVGSADIERLLLGDVDKGSSLCHSDIYTEERLTANSPASRYCDICTLSIEERVSYYQYRVWSILATGWGIVSGKNRRQVPWKTRLEKHELDALDAIWSRPYWGRVWMIPELALSPKDPLIGCGDTRISLNAFRFAESAYVKGYAGLDRHAFWNQLWIRAKFQAIREVDFGLDLFELLTRTRNFDCTEEKDRLRAVSGLLSKKDRSAILPDPEAEYQTIIKNAARLLLQKDLRILSRCSWPYLPHEIPSKQVHQKGLEVDEILESIGPFEAEDFQKPYKNITIIANFAFKAHRRGRYGPVSWEWKRRHRIGISPEDFCNCLLTGAAKEPASCADDATPFDDHTRHAPYKRILQQSSFGSMHEGLCIIDSHGIQPYIIDLANRLFLGASHVRGPPVLGGVTVDLTLEVKLSGRVSWECFGYFCA</sequence>
<evidence type="ECO:0000313" key="4">
    <source>
        <dbReference type="EMBL" id="RYO86865.1"/>
    </source>
</evidence>
<feature type="repeat" description="ANK" evidence="3">
    <location>
        <begin position="126"/>
        <end position="158"/>
    </location>
</feature>
<dbReference type="PRINTS" id="PR01415">
    <property type="entry name" value="ANKYRIN"/>
</dbReference>
<dbReference type="InterPro" id="IPR036770">
    <property type="entry name" value="Ankyrin_rpt-contain_sf"/>
</dbReference>
<gene>
    <name evidence="4" type="ORF">DL762_004529</name>
</gene>
<dbReference type="PROSITE" id="PS50297">
    <property type="entry name" value="ANK_REP_REGION"/>
    <property type="match status" value="5"/>
</dbReference>
<feature type="repeat" description="ANK" evidence="3">
    <location>
        <begin position="93"/>
        <end position="125"/>
    </location>
</feature>
<comment type="caution">
    <text evidence="4">The sequence shown here is derived from an EMBL/GenBank/DDBJ whole genome shotgun (WGS) entry which is preliminary data.</text>
</comment>
<dbReference type="InterPro" id="IPR002110">
    <property type="entry name" value="Ankyrin_rpt"/>
</dbReference>
<dbReference type="InterPro" id="IPR051165">
    <property type="entry name" value="Multifunctional_ANK_Repeat"/>
</dbReference>
<feature type="repeat" description="ANK" evidence="3">
    <location>
        <begin position="15"/>
        <end position="47"/>
    </location>
</feature>
<keyword evidence="1" id="KW-0677">Repeat</keyword>
<proteinExistence type="predicted"/>
<dbReference type="EMBL" id="QJNS01000108">
    <property type="protein sequence ID" value="RYO86865.1"/>
    <property type="molecule type" value="Genomic_DNA"/>
</dbReference>
<dbReference type="PANTHER" id="PTHR24123:SF33">
    <property type="entry name" value="PROTEIN HOS4"/>
    <property type="match status" value="1"/>
</dbReference>
<dbReference type="SMART" id="SM00248">
    <property type="entry name" value="ANK"/>
    <property type="match status" value="8"/>
</dbReference>
<keyword evidence="5" id="KW-1185">Reference proteome</keyword>
<dbReference type="PANTHER" id="PTHR24123">
    <property type="entry name" value="ANKYRIN REPEAT-CONTAINING"/>
    <property type="match status" value="1"/>
</dbReference>
<organism evidence="4 5">
    <name type="scientific">Monosporascus cannonballus</name>
    <dbReference type="NCBI Taxonomy" id="155416"/>
    <lineage>
        <taxon>Eukaryota</taxon>
        <taxon>Fungi</taxon>
        <taxon>Dikarya</taxon>
        <taxon>Ascomycota</taxon>
        <taxon>Pezizomycotina</taxon>
        <taxon>Sordariomycetes</taxon>
        <taxon>Xylariomycetidae</taxon>
        <taxon>Xylariales</taxon>
        <taxon>Xylariales incertae sedis</taxon>
        <taxon>Monosporascus</taxon>
    </lineage>
</organism>
<feature type="repeat" description="ANK" evidence="3">
    <location>
        <begin position="160"/>
        <end position="192"/>
    </location>
</feature>
<evidence type="ECO:0000256" key="2">
    <source>
        <dbReference type="ARBA" id="ARBA00023043"/>
    </source>
</evidence>
<reference evidence="4 5" key="1">
    <citation type="submission" date="2018-06" db="EMBL/GenBank/DDBJ databases">
        <title>Complete Genomes of Monosporascus.</title>
        <authorList>
            <person name="Robinson A.J."/>
            <person name="Natvig D.O."/>
        </authorList>
    </citation>
    <scope>NUCLEOTIDE SEQUENCE [LARGE SCALE GENOMIC DNA]</scope>
    <source>
        <strain evidence="4 5">CBS 609.92</strain>
    </source>
</reference>
<dbReference type="SUPFAM" id="SSF48403">
    <property type="entry name" value="Ankyrin repeat"/>
    <property type="match status" value="1"/>
</dbReference>
<keyword evidence="2 3" id="KW-0040">ANK repeat</keyword>
<dbReference type="PROSITE" id="PS50088">
    <property type="entry name" value="ANK_REPEAT"/>
    <property type="match status" value="5"/>
</dbReference>
<evidence type="ECO:0000256" key="3">
    <source>
        <dbReference type="PROSITE-ProRule" id="PRU00023"/>
    </source>
</evidence>